<protein>
    <submittedName>
        <fullName evidence="6">MBL fold metallo-hydrolase</fullName>
    </submittedName>
</protein>
<keyword evidence="6" id="KW-0378">Hydrolase</keyword>
<evidence type="ECO:0000256" key="3">
    <source>
        <dbReference type="ARBA" id="ARBA00048505"/>
    </source>
</evidence>
<gene>
    <name evidence="6" type="ORF">DL346_00870</name>
</gene>
<keyword evidence="7" id="KW-1185">Reference proteome</keyword>
<dbReference type="InterPro" id="IPR050855">
    <property type="entry name" value="NDM-1-like"/>
</dbReference>
<evidence type="ECO:0000313" key="6">
    <source>
        <dbReference type="EMBL" id="RAP77089.1"/>
    </source>
</evidence>
<dbReference type="PANTHER" id="PTHR42951">
    <property type="entry name" value="METALLO-BETA-LACTAMASE DOMAIN-CONTAINING"/>
    <property type="match status" value="1"/>
</dbReference>
<dbReference type="GO" id="GO:0016787">
    <property type="term" value="F:hydrolase activity"/>
    <property type="evidence" value="ECO:0007669"/>
    <property type="project" value="UniProtKB-KW"/>
</dbReference>
<dbReference type="AlphaFoldDB" id="A0A328U370"/>
<dbReference type="EMBL" id="QLUW01000001">
    <property type="protein sequence ID" value="RAP77089.1"/>
    <property type="molecule type" value="Genomic_DNA"/>
</dbReference>
<dbReference type="Pfam" id="PF00753">
    <property type="entry name" value="Lactamase_B"/>
    <property type="match status" value="1"/>
</dbReference>
<dbReference type="InterPro" id="IPR036866">
    <property type="entry name" value="RibonucZ/Hydroxyglut_hydro"/>
</dbReference>
<organism evidence="6 7">
    <name type="scientific">Paenibacillus montanisoli</name>
    <dbReference type="NCBI Taxonomy" id="2081970"/>
    <lineage>
        <taxon>Bacteria</taxon>
        <taxon>Bacillati</taxon>
        <taxon>Bacillota</taxon>
        <taxon>Bacilli</taxon>
        <taxon>Bacillales</taxon>
        <taxon>Paenibacillaceae</taxon>
        <taxon>Paenibacillus</taxon>
    </lineage>
</organism>
<dbReference type="InterPro" id="IPR001279">
    <property type="entry name" value="Metallo-B-lactamas"/>
</dbReference>
<reference evidence="6 7" key="1">
    <citation type="submission" date="2018-06" db="EMBL/GenBank/DDBJ databases">
        <title>Paenibacillus montanisoli sp. nov., isolated from mountain area soil.</title>
        <authorList>
            <person name="Wu M."/>
        </authorList>
    </citation>
    <scope>NUCLEOTIDE SEQUENCE [LARGE SCALE GENOMIC DNA]</scope>
    <source>
        <strain evidence="6 7">RA17</strain>
    </source>
</reference>
<evidence type="ECO:0000256" key="4">
    <source>
        <dbReference type="SAM" id="MobiDB-lite"/>
    </source>
</evidence>
<feature type="domain" description="Metallo-beta-lactamase" evidence="5">
    <location>
        <begin position="20"/>
        <end position="207"/>
    </location>
</feature>
<evidence type="ECO:0000256" key="2">
    <source>
        <dbReference type="ARBA" id="ARBA00034301"/>
    </source>
</evidence>
<dbReference type="PANTHER" id="PTHR42951:SF9">
    <property type="entry name" value="METAL-DEPENDENT HYDROLASE"/>
    <property type="match status" value="1"/>
</dbReference>
<dbReference type="RefSeq" id="WP_112880121.1">
    <property type="nucleotide sequence ID" value="NZ_QLUW01000001.1"/>
</dbReference>
<accession>A0A328U370</accession>
<feature type="region of interest" description="Disordered" evidence="4">
    <location>
        <begin position="102"/>
        <end position="123"/>
    </location>
</feature>
<dbReference type="Proteomes" id="UP000249260">
    <property type="component" value="Unassembled WGS sequence"/>
</dbReference>
<dbReference type="SUPFAM" id="SSF56281">
    <property type="entry name" value="Metallo-hydrolase/oxidoreductase"/>
    <property type="match status" value="1"/>
</dbReference>
<evidence type="ECO:0000313" key="7">
    <source>
        <dbReference type="Proteomes" id="UP000249260"/>
    </source>
</evidence>
<comment type="function">
    <text evidence="2">Counteracts the endogenous Pycsar antiviral defense system. Phosphodiesterase that enables metal-dependent hydrolysis of host cyclic nucleotide Pycsar defense signals such as cCMP and cUMP.</text>
</comment>
<proteinExistence type="predicted"/>
<dbReference type="SMART" id="SM00849">
    <property type="entry name" value="Lactamase_B"/>
    <property type="match status" value="1"/>
</dbReference>
<sequence>MKIERISEHIWSLRSWMIIPFRVWVVKEKDGVTLVDAGIPAMTKGILRFIGKLQAGPLKRIVLTHGHSDHVGAIAGLLAKYPDADVYAHEIEFPYMEGREPYPRRKKAGQTVRPGLAKPLKTNEDGGGGLAAIGSLSVYHTPGHSPGHVAYYHEQDGVLLAGDMFTSSKGRLRRPMPMFTADMDEAVRSSEIVRKLRPARLEICHGGPVLEPAAQLDAYQAAASRAN</sequence>
<comment type="catalytic activity">
    <reaction evidence="3">
        <text>3',5'-cyclic UMP + H2O = UMP + H(+)</text>
        <dbReference type="Rhea" id="RHEA:70575"/>
        <dbReference type="ChEBI" id="CHEBI:15377"/>
        <dbReference type="ChEBI" id="CHEBI:15378"/>
        <dbReference type="ChEBI" id="CHEBI:57865"/>
        <dbReference type="ChEBI" id="CHEBI:184387"/>
    </reaction>
    <physiologicalReaction direction="left-to-right" evidence="3">
        <dbReference type="Rhea" id="RHEA:70576"/>
    </physiologicalReaction>
</comment>
<dbReference type="CDD" id="cd07721">
    <property type="entry name" value="yflN-like_MBL-fold"/>
    <property type="match status" value="1"/>
</dbReference>
<name>A0A328U370_9BACL</name>
<evidence type="ECO:0000259" key="5">
    <source>
        <dbReference type="SMART" id="SM00849"/>
    </source>
</evidence>
<comment type="catalytic activity">
    <reaction evidence="1">
        <text>3',5'-cyclic CMP + H2O = CMP + H(+)</text>
        <dbReference type="Rhea" id="RHEA:72675"/>
        <dbReference type="ChEBI" id="CHEBI:15377"/>
        <dbReference type="ChEBI" id="CHEBI:15378"/>
        <dbReference type="ChEBI" id="CHEBI:58003"/>
        <dbReference type="ChEBI" id="CHEBI:60377"/>
    </reaction>
    <physiologicalReaction direction="left-to-right" evidence="1">
        <dbReference type="Rhea" id="RHEA:72676"/>
    </physiologicalReaction>
</comment>
<dbReference type="OrthoDB" id="9802248at2"/>
<comment type="caution">
    <text evidence="6">The sequence shown here is derived from an EMBL/GenBank/DDBJ whole genome shotgun (WGS) entry which is preliminary data.</text>
</comment>
<dbReference type="Gene3D" id="3.60.15.10">
    <property type="entry name" value="Ribonuclease Z/Hydroxyacylglutathione hydrolase-like"/>
    <property type="match status" value="1"/>
</dbReference>
<evidence type="ECO:0000256" key="1">
    <source>
        <dbReference type="ARBA" id="ARBA00034221"/>
    </source>
</evidence>